<keyword evidence="11" id="KW-0325">Glycoprotein</keyword>
<evidence type="ECO:0000256" key="18">
    <source>
        <dbReference type="SAM" id="MobiDB-lite"/>
    </source>
</evidence>
<keyword evidence="12 17" id="KW-0868">Chloride</keyword>
<dbReference type="GO" id="GO:0005509">
    <property type="term" value="F:calcium ion binding"/>
    <property type="evidence" value="ECO:0007669"/>
    <property type="project" value="Ensembl"/>
</dbReference>
<comment type="function">
    <text evidence="17">Probable chloride channel.</text>
</comment>
<comment type="catalytic activity">
    <reaction evidence="15">
        <text>L-glutamate(out) = L-glutamate(in)</text>
        <dbReference type="Rhea" id="RHEA:66336"/>
        <dbReference type="ChEBI" id="CHEBI:29985"/>
    </reaction>
    <physiologicalReaction direction="right-to-left" evidence="15">
        <dbReference type="Rhea" id="RHEA:66338"/>
    </physiologicalReaction>
</comment>
<evidence type="ECO:0000256" key="12">
    <source>
        <dbReference type="ARBA" id="ARBA00023214"/>
    </source>
</evidence>
<protein>
    <recommendedName>
        <fullName evidence="17">Protein tweety homolog</fullName>
    </recommendedName>
</protein>
<comment type="similarity">
    <text evidence="2 17">Belongs to the tweety family.</text>
</comment>
<evidence type="ECO:0000256" key="16">
    <source>
        <dbReference type="ARBA" id="ARBA00047042"/>
    </source>
</evidence>
<keyword evidence="8 17" id="KW-0472">Membrane</keyword>
<evidence type="ECO:0000256" key="6">
    <source>
        <dbReference type="ARBA" id="ARBA00022989"/>
    </source>
</evidence>
<evidence type="ECO:0000256" key="3">
    <source>
        <dbReference type="ARBA" id="ARBA00022448"/>
    </source>
</evidence>
<evidence type="ECO:0000256" key="7">
    <source>
        <dbReference type="ARBA" id="ARBA00023065"/>
    </source>
</evidence>
<comment type="subunit">
    <text evidence="16">Homotetramer; disulfide-linked. Homodimer.</text>
</comment>
<dbReference type="GO" id="GO:0032433">
    <property type="term" value="C:filopodium tip"/>
    <property type="evidence" value="ECO:0007669"/>
    <property type="project" value="Ensembl"/>
</dbReference>
<dbReference type="GO" id="GO:0000902">
    <property type="term" value="P:cell morphogenesis"/>
    <property type="evidence" value="ECO:0007669"/>
    <property type="project" value="Ensembl"/>
</dbReference>
<dbReference type="GO" id="GO:0031527">
    <property type="term" value="C:filopodium membrane"/>
    <property type="evidence" value="ECO:0007669"/>
    <property type="project" value="Ensembl"/>
</dbReference>
<dbReference type="Proteomes" id="UP000001646">
    <property type="component" value="Unplaced"/>
</dbReference>
<reference evidence="19" key="1">
    <citation type="submission" date="2009-12" db="EMBL/GenBank/DDBJ databases">
        <title>The Genome Sequence of Anolis carolinensis (Green Anole Lizard).</title>
        <authorList>
            <consortium name="The Genome Sequencing Platform"/>
            <person name="Di Palma F."/>
            <person name="Alfoldi J."/>
            <person name="Heiman D."/>
            <person name="Young S."/>
            <person name="Grabherr M."/>
            <person name="Johnson J."/>
            <person name="Lander E.S."/>
            <person name="Lindblad-Toh K."/>
        </authorList>
    </citation>
    <scope>NUCLEOTIDE SEQUENCE [LARGE SCALE GENOMIC DNA]</scope>
    <source>
        <strain evidence="19">JBL SC #1</strain>
    </source>
</reference>
<dbReference type="GO" id="GO:0000278">
    <property type="term" value="P:mitotic cell cycle"/>
    <property type="evidence" value="ECO:0007669"/>
    <property type="project" value="Ensembl"/>
</dbReference>
<evidence type="ECO:0000256" key="11">
    <source>
        <dbReference type="ARBA" id="ARBA00023180"/>
    </source>
</evidence>
<dbReference type="GeneTree" id="ENSGT00950000183060"/>
<dbReference type="GO" id="GO:0005886">
    <property type="term" value="C:plasma membrane"/>
    <property type="evidence" value="ECO:0000318"/>
    <property type="project" value="GO_Central"/>
</dbReference>
<keyword evidence="20" id="KW-1185">Reference proteome</keyword>
<dbReference type="Bgee" id="ENSACAG00000016932">
    <property type="expression patterns" value="Expressed in testis and 4 other cell types or tissues"/>
</dbReference>
<dbReference type="eggNOG" id="KOG4433">
    <property type="taxonomic scope" value="Eukaryota"/>
</dbReference>
<keyword evidence="3 17" id="KW-0813">Transport</keyword>
<dbReference type="GO" id="GO:0048863">
    <property type="term" value="P:stem cell differentiation"/>
    <property type="evidence" value="ECO:0007669"/>
    <property type="project" value="Ensembl"/>
</dbReference>
<sequence>NHRFSDHSVIGVAETVELISATVRGDLTQLEEALSPRTELVAVVRNTRRQAEAVAQTLDGIPFWEDASGSPSVLAEQVGYLEDYRKAASKYFCLLQTCLKYLKENRSNPHLLLCSPLPNRMAVMSFLVLVLSWGSMGLETAAAVGLSDFCFEPDGYVMNTTQARTGLSPEILQYYLTCSQDVFNPFQQRLTMCQRALSNIHSQLYGLEREAVPHFPAAEKNILSIQSTLNTTESNFHHLVALLNCRGLHKDYVDALKGLCYDGMEGLLFLLLFSFFSALSFTTAVCSLPRAWKRFQNRDSEYDDMEDDDPFTPQARRPPTVRAGGAGPTLPGSYSHCSSWGSRGSLRLSAPPISNAPVSQYMSQSASYSGSPRFESVPLIDRHSPPPSYSPSMRASYVGASEEVDLPYRTGFLP</sequence>
<dbReference type="GO" id="GO:0015813">
    <property type="term" value="P:L-glutamate transmembrane transport"/>
    <property type="evidence" value="ECO:0007669"/>
    <property type="project" value="Ensembl"/>
</dbReference>
<dbReference type="HOGENOM" id="CLU_023758_0_0_1"/>
<evidence type="ECO:0000313" key="19">
    <source>
        <dbReference type="Ensembl" id="ENSACAP00000016686.3"/>
    </source>
</evidence>
<dbReference type="GO" id="GO:0072089">
    <property type="term" value="P:stem cell proliferation"/>
    <property type="evidence" value="ECO:0007669"/>
    <property type="project" value="Ensembl"/>
</dbReference>
<feature type="region of interest" description="Disordered" evidence="18">
    <location>
        <begin position="302"/>
        <end position="328"/>
    </location>
</feature>
<evidence type="ECO:0000256" key="10">
    <source>
        <dbReference type="ARBA" id="ARBA00023173"/>
    </source>
</evidence>
<keyword evidence="10 17" id="KW-0869">Chloride channel</keyword>
<dbReference type="GO" id="GO:0031589">
    <property type="term" value="P:cell-substrate adhesion"/>
    <property type="evidence" value="ECO:0007669"/>
    <property type="project" value="Ensembl"/>
</dbReference>
<proteinExistence type="inferred from homology"/>
<dbReference type="GO" id="GO:0034707">
    <property type="term" value="C:chloride channel complex"/>
    <property type="evidence" value="ECO:0007669"/>
    <property type="project" value="UniProtKB-UniRule"/>
</dbReference>
<dbReference type="GO" id="GO:0098609">
    <property type="term" value="P:cell-cell adhesion"/>
    <property type="evidence" value="ECO:0007669"/>
    <property type="project" value="Ensembl"/>
</dbReference>
<organism evidence="19 20">
    <name type="scientific">Anolis carolinensis</name>
    <name type="common">Green anole</name>
    <name type="synonym">American chameleon</name>
    <dbReference type="NCBI Taxonomy" id="28377"/>
    <lineage>
        <taxon>Eukaryota</taxon>
        <taxon>Metazoa</taxon>
        <taxon>Chordata</taxon>
        <taxon>Craniata</taxon>
        <taxon>Vertebrata</taxon>
        <taxon>Euteleostomi</taxon>
        <taxon>Lepidosauria</taxon>
        <taxon>Squamata</taxon>
        <taxon>Bifurcata</taxon>
        <taxon>Unidentata</taxon>
        <taxon>Episquamata</taxon>
        <taxon>Toxicofera</taxon>
        <taxon>Iguania</taxon>
        <taxon>Dactyloidae</taxon>
        <taxon>Anolis</taxon>
    </lineage>
</organism>
<dbReference type="GO" id="GO:0007219">
    <property type="term" value="P:Notch signaling pathway"/>
    <property type="evidence" value="ECO:0007669"/>
    <property type="project" value="Ensembl"/>
</dbReference>
<dbReference type="GO" id="GO:0030868">
    <property type="term" value="C:smooth endoplasmic reticulum membrane"/>
    <property type="evidence" value="ECO:0000318"/>
    <property type="project" value="GO_Central"/>
</dbReference>
<evidence type="ECO:0000256" key="9">
    <source>
        <dbReference type="ARBA" id="ARBA00023157"/>
    </source>
</evidence>
<reference evidence="19" key="2">
    <citation type="submission" date="2025-08" db="UniProtKB">
        <authorList>
            <consortium name="Ensembl"/>
        </authorList>
    </citation>
    <scope>IDENTIFICATION</scope>
</reference>
<evidence type="ECO:0000256" key="13">
    <source>
        <dbReference type="ARBA" id="ARBA00023303"/>
    </source>
</evidence>
<evidence type="ECO:0000256" key="2">
    <source>
        <dbReference type="ARBA" id="ARBA00009849"/>
    </source>
</evidence>
<evidence type="ECO:0000256" key="17">
    <source>
        <dbReference type="RuleBase" id="RU361114"/>
    </source>
</evidence>
<dbReference type="PANTHER" id="PTHR12424">
    <property type="entry name" value="TWEETY-RELATED"/>
    <property type="match status" value="1"/>
</dbReference>
<dbReference type="GO" id="GO:0045202">
    <property type="term" value="C:synapse"/>
    <property type="evidence" value="ECO:0007669"/>
    <property type="project" value="Ensembl"/>
</dbReference>
<dbReference type="InterPro" id="IPR006990">
    <property type="entry name" value="Tweety"/>
</dbReference>
<dbReference type="PANTHER" id="PTHR12424:SF5">
    <property type="entry name" value="PROTEIN TWEETY HOMOLOG 1"/>
    <property type="match status" value="1"/>
</dbReference>
<dbReference type="GO" id="GO:0072320">
    <property type="term" value="F:volume-sensitive chloride channel activity"/>
    <property type="evidence" value="ECO:0000318"/>
    <property type="project" value="GO_Central"/>
</dbReference>
<keyword evidence="7 17" id="KW-0406">Ion transport</keyword>
<evidence type="ECO:0000256" key="14">
    <source>
        <dbReference type="ARBA" id="ARBA00024167"/>
    </source>
</evidence>
<evidence type="ECO:0000256" key="1">
    <source>
        <dbReference type="ARBA" id="ARBA00004651"/>
    </source>
</evidence>
<keyword evidence="6 17" id="KW-1133">Transmembrane helix</keyword>
<keyword evidence="4" id="KW-1003">Cell membrane</keyword>
<evidence type="ECO:0000256" key="15">
    <source>
        <dbReference type="ARBA" id="ARBA00044642"/>
    </source>
</evidence>
<name>H9GNS3_ANOCA</name>
<evidence type="ECO:0000313" key="20">
    <source>
        <dbReference type="Proteomes" id="UP000001646"/>
    </source>
</evidence>
<dbReference type="AlphaFoldDB" id="H9GNS3"/>
<evidence type="ECO:0000256" key="5">
    <source>
        <dbReference type="ARBA" id="ARBA00022692"/>
    </source>
</evidence>
<keyword evidence="9" id="KW-1015">Disulfide bond</keyword>
<evidence type="ECO:0000256" key="4">
    <source>
        <dbReference type="ARBA" id="ARBA00022475"/>
    </source>
</evidence>
<comment type="catalytic activity">
    <reaction evidence="14">
        <text>chloride(in) = chloride(out)</text>
        <dbReference type="Rhea" id="RHEA:29823"/>
        <dbReference type="ChEBI" id="CHEBI:17996"/>
    </reaction>
</comment>
<dbReference type="GO" id="GO:0046847">
    <property type="term" value="P:filopodium assembly"/>
    <property type="evidence" value="ECO:0007669"/>
    <property type="project" value="Ensembl"/>
</dbReference>
<keyword evidence="5 17" id="KW-0812">Transmembrane</keyword>
<comment type="subcellular location">
    <subcellularLocation>
        <location evidence="1">Cell membrane</location>
        <topology evidence="1">Multi-pass membrane protein</topology>
    </subcellularLocation>
</comment>
<dbReference type="GO" id="GO:0010467">
    <property type="term" value="P:gene expression"/>
    <property type="evidence" value="ECO:0007669"/>
    <property type="project" value="Ensembl"/>
</dbReference>
<dbReference type="Ensembl" id="ENSACAT00000017016.3">
    <property type="protein sequence ID" value="ENSACAP00000016686.3"/>
    <property type="gene ID" value="ENSACAG00000016932.3"/>
</dbReference>
<gene>
    <name evidence="19" type="primary">TTYH1</name>
</gene>
<evidence type="ECO:0000256" key="8">
    <source>
        <dbReference type="ARBA" id="ARBA00023136"/>
    </source>
</evidence>
<accession>H9GNS3</accession>
<dbReference type="InParanoid" id="H9GNS3"/>
<dbReference type="GO" id="GO:0005229">
    <property type="term" value="F:intracellularly calcium-gated chloride channel activity"/>
    <property type="evidence" value="ECO:0000318"/>
    <property type="project" value="GO_Central"/>
</dbReference>
<feature type="transmembrane region" description="Helical" evidence="17">
    <location>
        <begin position="267"/>
        <end position="288"/>
    </location>
</feature>
<comment type="caution">
    <text evidence="17">Lacks conserved residue(s) required for the propagation of feature annotation.</text>
</comment>
<dbReference type="GO" id="GO:0022008">
    <property type="term" value="P:neurogenesis"/>
    <property type="evidence" value="ECO:0007669"/>
    <property type="project" value="Ensembl"/>
</dbReference>
<keyword evidence="13 17" id="KW-0407">Ion channel</keyword>
<dbReference type="Pfam" id="PF04906">
    <property type="entry name" value="Tweety"/>
    <property type="match status" value="1"/>
</dbReference>
<reference evidence="19" key="3">
    <citation type="submission" date="2025-09" db="UniProtKB">
        <authorList>
            <consortium name="Ensembl"/>
        </authorList>
    </citation>
    <scope>IDENTIFICATION</scope>
</reference>